<proteinExistence type="predicted"/>
<sequence length="108" mass="12394">MKSTLILCVLFMTLASVLSSTYFFGKETKDTKIVHRDKLRYEAIPLKKRIKTYTYNGTVPIKAISCYDFQNSEASVNITAGGIGYNYVELRLKSQRSYRLDFAIEIYA</sequence>
<organism evidence="2">
    <name type="scientific">Heliothis virescens</name>
    <name type="common">Tobacco budworm moth</name>
    <dbReference type="NCBI Taxonomy" id="7102"/>
    <lineage>
        <taxon>Eukaryota</taxon>
        <taxon>Metazoa</taxon>
        <taxon>Ecdysozoa</taxon>
        <taxon>Arthropoda</taxon>
        <taxon>Hexapoda</taxon>
        <taxon>Insecta</taxon>
        <taxon>Pterygota</taxon>
        <taxon>Neoptera</taxon>
        <taxon>Endopterygota</taxon>
        <taxon>Lepidoptera</taxon>
        <taxon>Glossata</taxon>
        <taxon>Ditrysia</taxon>
        <taxon>Noctuoidea</taxon>
        <taxon>Noctuidae</taxon>
        <taxon>Heliothinae</taxon>
        <taxon>Heliothis</taxon>
    </lineage>
</organism>
<evidence type="ECO:0000256" key="1">
    <source>
        <dbReference type="SAM" id="SignalP"/>
    </source>
</evidence>
<evidence type="ECO:0000313" key="2">
    <source>
        <dbReference type="EMBL" id="PCG64129.1"/>
    </source>
</evidence>
<reference evidence="2" key="1">
    <citation type="submission" date="2017-09" db="EMBL/GenBank/DDBJ databases">
        <title>Contemporary evolution of a Lepidopteran species, Heliothis virescens, in response to modern agricultural practices.</title>
        <authorList>
            <person name="Fritz M.L."/>
            <person name="Deyonke A.M."/>
            <person name="Papanicolaou A."/>
            <person name="Micinski S."/>
            <person name="Westbrook J."/>
            <person name="Gould F."/>
        </authorList>
    </citation>
    <scope>NUCLEOTIDE SEQUENCE [LARGE SCALE GENOMIC DNA]</scope>
    <source>
        <strain evidence="2">HvINT-</strain>
        <tissue evidence="2">Whole body</tissue>
    </source>
</reference>
<accession>A0A2A4IWT7</accession>
<dbReference type="AlphaFoldDB" id="A0A2A4IWT7"/>
<name>A0A2A4IWT7_HELVI</name>
<keyword evidence="1" id="KW-0732">Signal</keyword>
<feature type="signal peptide" evidence="1">
    <location>
        <begin position="1"/>
        <end position="19"/>
    </location>
</feature>
<gene>
    <name evidence="2" type="ORF">B5V51_11182</name>
</gene>
<dbReference type="Pfam" id="PF15868">
    <property type="entry name" value="MBF2"/>
    <property type="match status" value="1"/>
</dbReference>
<protein>
    <submittedName>
        <fullName evidence="2">Uncharacterized protein</fullName>
    </submittedName>
</protein>
<dbReference type="EMBL" id="NWSH01005557">
    <property type="protein sequence ID" value="PCG64129.1"/>
    <property type="molecule type" value="Genomic_DNA"/>
</dbReference>
<feature type="chain" id="PRO_5013308808" evidence="1">
    <location>
        <begin position="20"/>
        <end position="108"/>
    </location>
</feature>
<dbReference type="InterPro" id="IPR031734">
    <property type="entry name" value="MBF2"/>
</dbReference>
<comment type="caution">
    <text evidence="2">The sequence shown here is derived from an EMBL/GenBank/DDBJ whole genome shotgun (WGS) entry which is preliminary data.</text>
</comment>